<evidence type="ECO:0000256" key="16">
    <source>
        <dbReference type="SAM" id="Phobius"/>
    </source>
</evidence>
<dbReference type="InterPro" id="IPR001702">
    <property type="entry name" value="Porin_Gram-ve"/>
</dbReference>
<evidence type="ECO:0000256" key="13">
    <source>
        <dbReference type="ARBA" id="ARBA00070280"/>
    </source>
</evidence>
<keyword evidence="8 15" id="KW-0406">Ion transport</keyword>
<dbReference type="FunFam" id="2.40.160.10:FF:000023">
    <property type="entry name" value="Outer membrane protein II"/>
    <property type="match status" value="1"/>
</dbReference>
<accession>A1KWB9</accession>
<dbReference type="GO" id="GO:0009279">
    <property type="term" value="C:cell outer membrane"/>
    <property type="evidence" value="ECO:0007669"/>
    <property type="project" value="UniProtKB-SubCell"/>
</dbReference>
<dbReference type="InterPro" id="IPR033900">
    <property type="entry name" value="Gram_neg_porin_domain"/>
</dbReference>
<keyword evidence="7" id="KW-0732">Signal</keyword>
<dbReference type="InterPro" id="IPR050298">
    <property type="entry name" value="Gram-neg_bact_OMP"/>
</dbReference>
<dbReference type="Gene3D" id="2.40.160.10">
    <property type="entry name" value="Porin"/>
    <property type="match status" value="1"/>
</dbReference>
<keyword evidence="10 15" id="KW-0472">Membrane</keyword>
<dbReference type="Pfam" id="PF00267">
    <property type="entry name" value="Porin_1"/>
    <property type="match status" value="1"/>
</dbReference>
<comment type="similarity">
    <text evidence="2 15">Belongs to the Gram-negative porin family.</text>
</comment>
<feature type="transmembrane region" description="Helical" evidence="16">
    <location>
        <begin position="49"/>
        <end position="71"/>
    </location>
</feature>
<dbReference type="GO" id="GO:0034220">
    <property type="term" value="P:monoatomic ion transmembrane transport"/>
    <property type="evidence" value="ECO:0007669"/>
    <property type="project" value="InterPro"/>
</dbReference>
<evidence type="ECO:0000256" key="1">
    <source>
        <dbReference type="ARBA" id="ARBA00004571"/>
    </source>
</evidence>
<evidence type="ECO:0000256" key="6">
    <source>
        <dbReference type="ARBA" id="ARBA00022692"/>
    </source>
</evidence>
<evidence type="ECO:0000256" key="14">
    <source>
        <dbReference type="ARBA" id="ARBA00076209"/>
    </source>
</evidence>
<name>A1KWB9_NEIMF</name>
<protein>
    <recommendedName>
        <fullName evidence="13">Major outer membrane protein P.IB</fullName>
    </recommendedName>
    <alternativeName>
        <fullName evidence="14">Porin</fullName>
    </alternativeName>
</protein>
<proteinExistence type="inferred from homology"/>
<evidence type="ECO:0000256" key="2">
    <source>
        <dbReference type="ARBA" id="ARBA00007539"/>
    </source>
</evidence>
<dbReference type="PRINTS" id="PR00184">
    <property type="entry name" value="NEISSPPORIN"/>
</dbReference>
<evidence type="ECO:0000256" key="9">
    <source>
        <dbReference type="ARBA" id="ARBA00023114"/>
    </source>
</evidence>
<comment type="function">
    <text evidence="12">Serves as a slightly cation selective porin. Major antigen on the gonococcal cell surface and it may have pathogenic properties in addition to its porin activity.</text>
</comment>
<evidence type="ECO:0000313" key="17">
    <source>
        <dbReference type="EMBL" id="CAM11176.1"/>
    </source>
</evidence>
<dbReference type="SMR" id="A1KWB9"/>
<dbReference type="KEGG" id="nmc:NMC2020"/>
<dbReference type="InterPro" id="IPR013793">
    <property type="entry name" value="Porin_Gram-ve_CS"/>
</dbReference>
<dbReference type="EMBL" id="AM421808">
    <property type="protein sequence ID" value="CAM11176.1"/>
    <property type="molecule type" value="Genomic_DNA"/>
</dbReference>
<dbReference type="NCBIfam" id="NF040479">
    <property type="entry name" value="porin_porB_Neis"/>
    <property type="match status" value="1"/>
</dbReference>
<organism evidence="17 18">
    <name type="scientific">Neisseria meningitidis serogroup C / serotype 2a (strain ATCC 700532 / DSM 15464 / FAM18)</name>
    <dbReference type="NCBI Taxonomy" id="272831"/>
    <lineage>
        <taxon>Bacteria</taxon>
        <taxon>Pseudomonadati</taxon>
        <taxon>Pseudomonadota</taxon>
        <taxon>Betaproteobacteria</taxon>
        <taxon>Neisseriales</taxon>
        <taxon>Neisseriaceae</taxon>
        <taxon>Neisseria</taxon>
    </lineage>
</organism>
<evidence type="ECO:0000256" key="11">
    <source>
        <dbReference type="ARBA" id="ARBA00023237"/>
    </source>
</evidence>
<evidence type="ECO:0000256" key="7">
    <source>
        <dbReference type="ARBA" id="ARBA00022729"/>
    </source>
</evidence>
<dbReference type="PANTHER" id="PTHR34501">
    <property type="entry name" value="PROTEIN YDDL-RELATED"/>
    <property type="match status" value="1"/>
</dbReference>
<evidence type="ECO:0000256" key="10">
    <source>
        <dbReference type="ARBA" id="ARBA00023136"/>
    </source>
</evidence>
<dbReference type="PROSITE" id="PS00576">
    <property type="entry name" value="GRAM_NEG_PORIN"/>
    <property type="match status" value="1"/>
</dbReference>
<dbReference type="InterPro" id="IPR023614">
    <property type="entry name" value="Porin_dom_sf"/>
</dbReference>
<keyword evidence="6 15" id="KW-0812">Transmembrane</keyword>
<comment type="subunit">
    <text evidence="3 15">Homotrimer.</text>
</comment>
<dbReference type="InterPro" id="IPR002299">
    <property type="entry name" value="Porin_Neis"/>
</dbReference>
<keyword evidence="4 15" id="KW-0813">Transport</keyword>
<evidence type="ECO:0000256" key="3">
    <source>
        <dbReference type="ARBA" id="ARBA00011233"/>
    </source>
</evidence>
<comment type="subcellular location">
    <subcellularLocation>
        <location evidence="1 15">Cell outer membrane</location>
        <topology evidence="1 15">Multi-pass membrane protein</topology>
    </subcellularLocation>
</comment>
<dbReference type="PRINTS" id="PR00182">
    <property type="entry name" value="ECOLNEIPORIN"/>
</dbReference>
<dbReference type="GO" id="GO:0046930">
    <property type="term" value="C:pore complex"/>
    <property type="evidence" value="ECO:0007669"/>
    <property type="project" value="UniProtKB-KW"/>
</dbReference>
<reference evidence="17 18" key="1">
    <citation type="journal article" date="2007" name="PLoS Genet.">
        <title>Meningococcal genetic variation mechanisms viewed through comparative analysis of serogroup C strain FAM18.</title>
        <authorList>
            <person name="Bentley S.D."/>
            <person name="Vernikos G.S."/>
            <person name="Snyder L.A.S."/>
            <person name="Churcher C."/>
            <person name="Arrowsmith C."/>
            <person name="Chillingworth T."/>
            <person name="Cronin A."/>
            <person name="Davis P.H."/>
            <person name="Holroyd N.E."/>
            <person name="Jagels K."/>
            <person name="Maddison M."/>
            <person name="Moule S."/>
            <person name="Rabbinowitsch E."/>
            <person name="Sharp S."/>
            <person name="Unwin L."/>
            <person name="Whitehead S."/>
            <person name="Quail M.A."/>
            <person name="Achtman M."/>
            <person name="Barrell B."/>
            <person name="Saunders N.J."/>
            <person name="Parkhill J."/>
        </authorList>
    </citation>
    <scope>NUCLEOTIDE SEQUENCE [LARGE SCALE GENOMIC DNA]</scope>
    <source>
        <strain evidence="18">ATCC 700532 / DSM 15464 / FAM18</strain>
    </source>
</reference>
<dbReference type="Proteomes" id="UP000002286">
    <property type="component" value="Chromosome"/>
</dbReference>
<evidence type="ECO:0000313" key="18">
    <source>
        <dbReference type="Proteomes" id="UP000002286"/>
    </source>
</evidence>
<evidence type="ECO:0000256" key="8">
    <source>
        <dbReference type="ARBA" id="ARBA00023065"/>
    </source>
</evidence>
<gene>
    <name evidence="17" type="primary">porB</name>
    <name evidence="17" type="ordered locus">NMC2020</name>
</gene>
<keyword evidence="16" id="KW-1133">Transmembrane helix</keyword>
<dbReference type="SUPFAM" id="SSF56935">
    <property type="entry name" value="Porins"/>
    <property type="match status" value="1"/>
</dbReference>
<dbReference type="CDD" id="cd00342">
    <property type="entry name" value="gram_neg_porins"/>
    <property type="match status" value="1"/>
</dbReference>
<evidence type="ECO:0000256" key="15">
    <source>
        <dbReference type="RuleBase" id="RU000469"/>
    </source>
</evidence>
<evidence type="ECO:0000256" key="12">
    <source>
        <dbReference type="ARBA" id="ARBA00054112"/>
    </source>
</evidence>
<evidence type="ECO:0000256" key="5">
    <source>
        <dbReference type="ARBA" id="ARBA00022452"/>
    </source>
</evidence>
<evidence type="ECO:0000256" key="4">
    <source>
        <dbReference type="ARBA" id="ARBA00022448"/>
    </source>
</evidence>
<keyword evidence="9 15" id="KW-0626">Porin</keyword>
<dbReference type="AlphaFoldDB" id="A1KWB9"/>
<keyword evidence="11 15" id="KW-0998">Cell outer membrane</keyword>
<keyword evidence="5" id="KW-1134">Transmembrane beta strand</keyword>
<dbReference type="HOGENOM" id="CLU_038238_4_0_4"/>
<dbReference type="GO" id="GO:0015288">
    <property type="term" value="F:porin activity"/>
    <property type="evidence" value="ECO:0007669"/>
    <property type="project" value="UniProtKB-KW"/>
</dbReference>
<sequence>MFFQTGTSIVSDMESPKTSAVNAKLSGLESPAGLNFLTMKRNTAMKKSLIALTLAALPVAAMADVTLYGTIKAGVEVSRVKDAGTYKAQGGKSKTATQIADFGSKIGFKGQEDLGNGMKAIWQLEQKASIAGTNSGWGNRQSFIGLKGGFGTVRAGNLNTVLKDSGDNVNAWESGSNTEDVLGLGTIGRVESREISVRYDSPVFAGFSGSVQYVPRDNANDVDKYKHTKSSRESYHAGLKYENAGFFGQYAGSFAKYADLNTDAERVAVNTANAHPVKDYQVHRVVAGYDANDLYVSVAGQYEAAKNNEVGSTKGKKHEQTQVAATAAYRFGNVTPRVSYAHGFKAKVNGVKDANYQYDQVIVGADYDFSKRTSALVSAGWLKQGKGAGKVEQTASMVGLRHKF</sequence>
<dbReference type="PANTHER" id="PTHR34501:SF9">
    <property type="entry name" value="MAJOR OUTER MEMBRANE PROTEIN P.IA"/>
    <property type="match status" value="1"/>
</dbReference>